<accession>A0A4R1MZI5</accession>
<dbReference type="InterPro" id="IPR023198">
    <property type="entry name" value="PGP-like_dom2"/>
</dbReference>
<dbReference type="SFLD" id="SFLDG01129">
    <property type="entry name" value="C1.5:_HAD__Beta-PGM__Phosphata"/>
    <property type="match status" value="1"/>
</dbReference>
<dbReference type="GO" id="GO:0008967">
    <property type="term" value="F:phosphoglycolate phosphatase activity"/>
    <property type="evidence" value="ECO:0007669"/>
    <property type="project" value="TreeGrafter"/>
</dbReference>
<dbReference type="PANTHER" id="PTHR43434:SF1">
    <property type="entry name" value="PHOSPHOGLYCOLATE PHOSPHATASE"/>
    <property type="match status" value="1"/>
</dbReference>
<organism evidence="1 2">
    <name type="scientific">Natranaerovirga hydrolytica</name>
    <dbReference type="NCBI Taxonomy" id="680378"/>
    <lineage>
        <taxon>Bacteria</taxon>
        <taxon>Bacillati</taxon>
        <taxon>Bacillota</taxon>
        <taxon>Clostridia</taxon>
        <taxon>Lachnospirales</taxon>
        <taxon>Natranaerovirgaceae</taxon>
        <taxon>Natranaerovirga</taxon>
    </lineage>
</organism>
<dbReference type="InterPro" id="IPR050155">
    <property type="entry name" value="HAD-like_hydrolase_sf"/>
</dbReference>
<dbReference type="InterPro" id="IPR041492">
    <property type="entry name" value="HAD_2"/>
</dbReference>
<dbReference type="EMBL" id="SMGQ01000011">
    <property type="protein sequence ID" value="TCK98747.1"/>
    <property type="molecule type" value="Genomic_DNA"/>
</dbReference>
<name>A0A4R1MZI5_9FIRM</name>
<comment type="caution">
    <text evidence="1">The sequence shown here is derived from an EMBL/GenBank/DDBJ whole genome shotgun (WGS) entry which is preliminary data.</text>
</comment>
<dbReference type="InterPro" id="IPR036412">
    <property type="entry name" value="HAD-like_sf"/>
</dbReference>
<dbReference type="AlphaFoldDB" id="A0A4R1MZI5"/>
<proteinExistence type="predicted"/>
<protein>
    <submittedName>
        <fullName evidence="1">Phosphoglycolate phosphatase</fullName>
    </submittedName>
</protein>
<gene>
    <name evidence="1" type="ORF">EDC19_1182</name>
</gene>
<reference evidence="1 2" key="1">
    <citation type="submission" date="2019-03" db="EMBL/GenBank/DDBJ databases">
        <title>Genomic Encyclopedia of Type Strains, Phase IV (KMG-IV): sequencing the most valuable type-strain genomes for metagenomic binning, comparative biology and taxonomic classification.</title>
        <authorList>
            <person name="Goeker M."/>
        </authorList>
    </citation>
    <scope>NUCLEOTIDE SEQUENCE [LARGE SCALE GENOMIC DNA]</scope>
    <source>
        <strain evidence="1 2">DSM 24176</strain>
    </source>
</reference>
<dbReference type="OrthoDB" id="9792518at2"/>
<dbReference type="SFLD" id="SFLDS00003">
    <property type="entry name" value="Haloacid_Dehalogenase"/>
    <property type="match status" value="1"/>
</dbReference>
<dbReference type="SUPFAM" id="SSF56784">
    <property type="entry name" value="HAD-like"/>
    <property type="match status" value="1"/>
</dbReference>
<dbReference type="PANTHER" id="PTHR43434">
    <property type="entry name" value="PHOSPHOGLYCOLATE PHOSPHATASE"/>
    <property type="match status" value="1"/>
</dbReference>
<evidence type="ECO:0000313" key="2">
    <source>
        <dbReference type="Proteomes" id="UP000294545"/>
    </source>
</evidence>
<dbReference type="Gene3D" id="3.40.50.1000">
    <property type="entry name" value="HAD superfamily/HAD-like"/>
    <property type="match status" value="1"/>
</dbReference>
<dbReference type="Gene3D" id="1.10.150.240">
    <property type="entry name" value="Putative phosphatase, domain 2"/>
    <property type="match status" value="1"/>
</dbReference>
<dbReference type="Proteomes" id="UP000294545">
    <property type="component" value="Unassembled WGS sequence"/>
</dbReference>
<dbReference type="InterPro" id="IPR023214">
    <property type="entry name" value="HAD_sf"/>
</dbReference>
<dbReference type="GO" id="GO:0006281">
    <property type="term" value="P:DNA repair"/>
    <property type="evidence" value="ECO:0007669"/>
    <property type="project" value="TreeGrafter"/>
</dbReference>
<evidence type="ECO:0000313" key="1">
    <source>
        <dbReference type="EMBL" id="TCK98747.1"/>
    </source>
</evidence>
<keyword evidence="2" id="KW-1185">Reference proteome</keyword>
<dbReference type="Pfam" id="PF13419">
    <property type="entry name" value="HAD_2"/>
    <property type="match status" value="1"/>
</dbReference>
<dbReference type="RefSeq" id="WP_132281850.1">
    <property type="nucleotide sequence ID" value="NZ_SMGQ01000011.1"/>
</dbReference>
<sequence>MKFDSIIFDLDGTLWDSSKSVTRSWNQTLSHYNEVKNKLTVEDLQGAMGLQIQDIALRFFPDLEEEKRLEILKHCGKEECQYLEKKGGILYDEVQETLEKLVKNYKLFIVSNCQGGYIEAFFKVHGLEKYFIDYENPGRTGLTKGENIQIIIERNKLLNLVYVGDTQGDLEASRFAGIPFIYAKYGFGEVKEYDNVINRIEELLKL</sequence>